<proteinExistence type="predicted"/>
<evidence type="ECO:0000256" key="1">
    <source>
        <dbReference type="ARBA" id="ARBA00022468"/>
    </source>
</evidence>
<evidence type="ECO:0000313" key="3">
    <source>
        <dbReference type="EMBL" id="CAF5149757.1"/>
    </source>
</evidence>
<evidence type="ECO:0000259" key="2">
    <source>
        <dbReference type="PROSITE" id="PS50238"/>
    </source>
</evidence>
<dbReference type="InterPro" id="IPR008936">
    <property type="entry name" value="Rho_GTPase_activation_prot"/>
</dbReference>
<sequence length="123" mass="13810">CDYELIKLRSVSLEALGENEPGASISRCNTLRCYPAKVPELIQNCCDYLEKNALQTVGLFRVGVSKKRLKELKDQVNLNRSLTFDVSTNAHDIAGLIKEFLRELPEPLLTRDLCSPFLNIPSS</sequence>
<name>A0A8S3G275_9BILA</name>
<dbReference type="InterPro" id="IPR037863">
    <property type="entry name" value="RHOGAP6/36"/>
</dbReference>
<dbReference type="SMART" id="SM00324">
    <property type="entry name" value="RhoGAP"/>
    <property type="match status" value="1"/>
</dbReference>
<dbReference type="PANTHER" id="PTHR12635">
    <property type="entry name" value="RHO-GTPASE-ACTIVATING PROTEIN 6 FAMILY MEMBER"/>
    <property type="match status" value="1"/>
</dbReference>
<evidence type="ECO:0000313" key="4">
    <source>
        <dbReference type="Proteomes" id="UP000681967"/>
    </source>
</evidence>
<accession>A0A8S3G275</accession>
<dbReference type="InterPro" id="IPR000198">
    <property type="entry name" value="RhoGAP_dom"/>
</dbReference>
<dbReference type="Proteomes" id="UP000681967">
    <property type="component" value="Unassembled WGS sequence"/>
</dbReference>
<feature type="non-terminal residue" evidence="3">
    <location>
        <position position="1"/>
    </location>
</feature>
<dbReference type="PANTHER" id="PTHR12635:SF7">
    <property type="entry name" value="RHO GTPASE ACTIVATING PROTEIN 6-RELATED"/>
    <property type="match status" value="1"/>
</dbReference>
<dbReference type="PROSITE" id="PS50238">
    <property type="entry name" value="RHOGAP"/>
    <property type="match status" value="1"/>
</dbReference>
<dbReference type="GO" id="GO:0007165">
    <property type="term" value="P:signal transduction"/>
    <property type="evidence" value="ECO:0007669"/>
    <property type="project" value="InterPro"/>
</dbReference>
<organism evidence="3 4">
    <name type="scientific">Rotaria magnacalcarata</name>
    <dbReference type="NCBI Taxonomy" id="392030"/>
    <lineage>
        <taxon>Eukaryota</taxon>
        <taxon>Metazoa</taxon>
        <taxon>Spiralia</taxon>
        <taxon>Gnathifera</taxon>
        <taxon>Rotifera</taxon>
        <taxon>Eurotatoria</taxon>
        <taxon>Bdelloidea</taxon>
        <taxon>Philodinida</taxon>
        <taxon>Philodinidae</taxon>
        <taxon>Rotaria</taxon>
    </lineage>
</organism>
<dbReference type="Gene3D" id="1.10.555.10">
    <property type="entry name" value="Rho GTPase activation protein"/>
    <property type="match status" value="1"/>
</dbReference>
<keyword evidence="1" id="KW-0343">GTPase activation</keyword>
<comment type="caution">
    <text evidence="3">The sequence shown here is derived from an EMBL/GenBank/DDBJ whole genome shotgun (WGS) entry which is preliminary data.</text>
</comment>
<dbReference type="AlphaFoldDB" id="A0A8S3G275"/>
<dbReference type="SUPFAM" id="SSF48350">
    <property type="entry name" value="GTPase activation domain, GAP"/>
    <property type="match status" value="1"/>
</dbReference>
<dbReference type="Pfam" id="PF00620">
    <property type="entry name" value="RhoGAP"/>
    <property type="match status" value="1"/>
</dbReference>
<dbReference type="EMBL" id="CAJOBH010257140">
    <property type="protein sequence ID" value="CAF5149757.1"/>
    <property type="molecule type" value="Genomic_DNA"/>
</dbReference>
<gene>
    <name evidence="3" type="ORF">BYL167_LOCUS72058</name>
</gene>
<reference evidence="3" key="1">
    <citation type="submission" date="2021-02" db="EMBL/GenBank/DDBJ databases">
        <authorList>
            <person name="Nowell W R."/>
        </authorList>
    </citation>
    <scope>NUCLEOTIDE SEQUENCE</scope>
</reference>
<dbReference type="GO" id="GO:0005096">
    <property type="term" value="F:GTPase activator activity"/>
    <property type="evidence" value="ECO:0007669"/>
    <property type="project" value="UniProtKB-KW"/>
</dbReference>
<protein>
    <recommendedName>
        <fullName evidence="2">Rho-GAP domain-containing protein</fullName>
    </recommendedName>
</protein>
<feature type="domain" description="Rho-GAP" evidence="2">
    <location>
        <begin position="11"/>
        <end position="123"/>
    </location>
</feature>